<evidence type="ECO:0000256" key="9">
    <source>
        <dbReference type="ARBA" id="ARBA00022833"/>
    </source>
</evidence>
<dbReference type="GO" id="GO:0008270">
    <property type="term" value="F:zinc ion binding"/>
    <property type="evidence" value="ECO:0007669"/>
    <property type="project" value="UniProtKB-KW"/>
</dbReference>
<evidence type="ECO:0000256" key="4">
    <source>
        <dbReference type="ARBA" id="ARBA00022603"/>
    </source>
</evidence>
<dbReference type="GO" id="GO:0008168">
    <property type="term" value="F:methyltransferase activity"/>
    <property type="evidence" value="ECO:0007669"/>
    <property type="project" value="UniProtKB-KW"/>
</dbReference>
<dbReference type="EMBL" id="PNBA02000004">
    <property type="protein sequence ID" value="KAG6427803.1"/>
    <property type="molecule type" value="Genomic_DNA"/>
</dbReference>
<comment type="subcellular location">
    <subcellularLocation>
        <location evidence="2">Chromosome</location>
    </subcellularLocation>
    <subcellularLocation>
        <location evidence="1">Nucleus</location>
    </subcellularLocation>
</comment>
<dbReference type="SUPFAM" id="SSF57903">
    <property type="entry name" value="FYVE/PHD zinc finger"/>
    <property type="match status" value="1"/>
</dbReference>
<dbReference type="GO" id="GO:0005634">
    <property type="term" value="C:nucleus"/>
    <property type="evidence" value="ECO:0007669"/>
    <property type="project" value="UniProtKB-SubCell"/>
</dbReference>
<accession>A0A8X8YDP7</accession>
<dbReference type="Gene3D" id="3.30.40.10">
    <property type="entry name" value="Zinc/RING finger domain, C3HC4 (zinc finger)"/>
    <property type="match status" value="1"/>
</dbReference>
<organism evidence="12">
    <name type="scientific">Salvia splendens</name>
    <name type="common">Scarlet sage</name>
    <dbReference type="NCBI Taxonomy" id="180675"/>
    <lineage>
        <taxon>Eukaryota</taxon>
        <taxon>Viridiplantae</taxon>
        <taxon>Streptophyta</taxon>
        <taxon>Embryophyta</taxon>
        <taxon>Tracheophyta</taxon>
        <taxon>Spermatophyta</taxon>
        <taxon>Magnoliopsida</taxon>
        <taxon>eudicotyledons</taxon>
        <taxon>Gunneridae</taxon>
        <taxon>Pentapetalae</taxon>
        <taxon>asterids</taxon>
        <taxon>lamiids</taxon>
        <taxon>Lamiales</taxon>
        <taxon>Lamiaceae</taxon>
        <taxon>Nepetoideae</taxon>
        <taxon>Mentheae</taxon>
        <taxon>Salviinae</taxon>
        <taxon>Salvia</taxon>
        <taxon>Salvia subgen. Calosphace</taxon>
        <taxon>core Calosphace</taxon>
    </lineage>
</organism>
<feature type="domain" description="Zinc finger PHD-type" evidence="11">
    <location>
        <begin position="75"/>
        <end position="125"/>
    </location>
</feature>
<reference evidence="12" key="1">
    <citation type="submission" date="2018-01" db="EMBL/GenBank/DDBJ databases">
        <authorList>
            <person name="Mao J.F."/>
        </authorList>
    </citation>
    <scope>NUCLEOTIDE SEQUENCE</scope>
    <source>
        <strain evidence="12">Huo1</strain>
        <tissue evidence="12">Leaf</tissue>
    </source>
</reference>
<evidence type="ECO:0000256" key="5">
    <source>
        <dbReference type="ARBA" id="ARBA00022679"/>
    </source>
</evidence>
<keyword evidence="9" id="KW-0862">Zinc</keyword>
<dbReference type="InterPro" id="IPR001965">
    <property type="entry name" value="Znf_PHD"/>
</dbReference>
<dbReference type="InterPro" id="IPR013083">
    <property type="entry name" value="Znf_RING/FYVE/PHD"/>
</dbReference>
<dbReference type="SMART" id="SM00249">
    <property type="entry name" value="PHD"/>
    <property type="match status" value="2"/>
</dbReference>
<evidence type="ECO:0000256" key="10">
    <source>
        <dbReference type="ARBA" id="ARBA00023242"/>
    </source>
</evidence>
<evidence type="ECO:0000256" key="6">
    <source>
        <dbReference type="ARBA" id="ARBA00022691"/>
    </source>
</evidence>
<dbReference type="GO" id="GO:0032259">
    <property type="term" value="P:methylation"/>
    <property type="evidence" value="ECO:0007669"/>
    <property type="project" value="UniProtKB-KW"/>
</dbReference>
<keyword evidence="13" id="KW-1185">Reference proteome</keyword>
<name>A0A8X8YDP7_SALSN</name>
<evidence type="ECO:0000313" key="12">
    <source>
        <dbReference type="EMBL" id="KAG6427803.1"/>
    </source>
</evidence>
<evidence type="ECO:0000256" key="2">
    <source>
        <dbReference type="ARBA" id="ARBA00004286"/>
    </source>
</evidence>
<gene>
    <name evidence="12" type="ORF">SASPL_112050</name>
</gene>
<keyword evidence="10" id="KW-0539">Nucleus</keyword>
<evidence type="ECO:0000256" key="3">
    <source>
        <dbReference type="ARBA" id="ARBA00022454"/>
    </source>
</evidence>
<protein>
    <recommendedName>
        <fullName evidence="11">Zinc finger PHD-type domain-containing protein</fullName>
    </recommendedName>
</protein>
<keyword evidence="6" id="KW-0949">S-adenosyl-L-methionine</keyword>
<dbReference type="InterPro" id="IPR011011">
    <property type="entry name" value="Znf_FYVE_PHD"/>
</dbReference>
<keyword evidence="4" id="KW-0489">Methyltransferase</keyword>
<dbReference type="Pfam" id="PF22908">
    <property type="entry name" value="PHD_NSD"/>
    <property type="match status" value="1"/>
</dbReference>
<dbReference type="AlphaFoldDB" id="A0A8X8YDP7"/>
<dbReference type="PANTHER" id="PTHR22884">
    <property type="entry name" value="SET DOMAIN PROTEINS"/>
    <property type="match status" value="1"/>
</dbReference>
<sequence>MPCLSNLINSPPSALPDLKPILYDKAELQQGPIANGLNPEFHNPPSFDEDGGGDIHTKIPKLQWLFLVGAPKLIQCGVCRSGVYPEEKILCTVRGCKGVFHLICAKESLGFSSSKENQFKCPQHSVNEDLHFFHLVCGQACFLCKQKNHLWRCIRCLVASHDKCAAFPEHVVRIPNQPGEVICWKHPTDWRLEKHEVPANITKDIFSLLPLPYTEQEFKIDINWKDQAETKLEPRSYVHIKRSILCTWCLLSIKGNTFNFH</sequence>
<comment type="caution">
    <text evidence="12">The sequence shown here is derived from an EMBL/GenBank/DDBJ whole genome shotgun (WGS) entry which is preliminary data.</text>
</comment>
<keyword evidence="5" id="KW-0808">Transferase</keyword>
<keyword evidence="8" id="KW-0863">Zinc-finger</keyword>
<dbReference type="Proteomes" id="UP000298416">
    <property type="component" value="Unassembled WGS sequence"/>
</dbReference>
<evidence type="ECO:0000256" key="7">
    <source>
        <dbReference type="ARBA" id="ARBA00022723"/>
    </source>
</evidence>
<reference evidence="12" key="2">
    <citation type="submission" date="2020-08" db="EMBL/GenBank/DDBJ databases">
        <title>Plant Genome Project.</title>
        <authorList>
            <person name="Zhang R.-G."/>
        </authorList>
    </citation>
    <scope>NUCLEOTIDE SEQUENCE</scope>
    <source>
        <strain evidence="12">Huo1</strain>
        <tissue evidence="12">Leaf</tissue>
    </source>
</reference>
<keyword evidence="3" id="KW-0158">Chromosome</keyword>
<evidence type="ECO:0000256" key="1">
    <source>
        <dbReference type="ARBA" id="ARBA00004123"/>
    </source>
</evidence>
<evidence type="ECO:0000256" key="8">
    <source>
        <dbReference type="ARBA" id="ARBA00022771"/>
    </source>
</evidence>
<dbReference type="InterPro" id="IPR050777">
    <property type="entry name" value="SET2_Histone-Lys_MeTrsfase"/>
</dbReference>
<proteinExistence type="predicted"/>
<keyword evidence="7" id="KW-0479">Metal-binding</keyword>
<evidence type="ECO:0000313" key="13">
    <source>
        <dbReference type="Proteomes" id="UP000298416"/>
    </source>
</evidence>
<dbReference type="InterPro" id="IPR055198">
    <property type="entry name" value="NSD_PHD"/>
</dbReference>
<dbReference type="GO" id="GO:0005694">
    <property type="term" value="C:chromosome"/>
    <property type="evidence" value="ECO:0007669"/>
    <property type="project" value="UniProtKB-SubCell"/>
</dbReference>
<feature type="domain" description="Zinc finger PHD-type" evidence="11">
    <location>
        <begin position="140"/>
        <end position="187"/>
    </location>
</feature>
<evidence type="ECO:0000259" key="11">
    <source>
        <dbReference type="SMART" id="SM00249"/>
    </source>
</evidence>